<protein>
    <submittedName>
        <fullName evidence="1">Uncharacterized protein</fullName>
    </submittedName>
</protein>
<comment type="caution">
    <text evidence="1">The sequence shown here is derived from an EMBL/GenBank/DDBJ whole genome shotgun (WGS) entry which is preliminary data.</text>
</comment>
<keyword evidence="2" id="KW-1185">Reference proteome</keyword>
<sequence>MEAIKSLQSCWRRRTYQRLERLPAPRKEMDVVTLGDDGGKKWRRWSKARQVIRLNKLTVIKTPGRVMARVRDAYMNVMLMLAGDGGAAAKKDGVGGAVWDRRIPRARQGSLKGGNFEKKVLIHLYNSVIDAR</sequence>
<dbReference type="Proteomes" id="UP000829196">
    <property type="component" value="Unassembled WGS sequence"/>
</dbReference>
<dbReference type="EMBL" id="JAGYWB010000013">
    <property type="protein sequence ID" value="KAI0500929.1"/>
    <property type="molecule type" value="Genomic_DNA"/>
</dbReference>
<organism evidence="1 2">
    <name type="scientific">Dendrobium nobile</name>
    <name type="common">Orchid</name>
    <dbReference type="NCBI Taxonomy" id="94219"/>
    <lineage>
        <taxon>Eukaryota</taxon>
        <taxon>Viridiplantae</taxon>
        <taxon>Streptophyta</taxon>
        <taxon>Embryophyta</taxon>
        <taxon>Tracheophyta</taxon>
        <taxon>Spermatophyta</taxon>
        <taxon>Magnoliopsida</taxon>
        <taxon>Liliopsida</taxon>
        <taxon>Asparagales</taxon>
        <taxon>Orchidaceae</taxon>
        <taxon>Epidendroideae</taxon>
        <taxon>Malaxideae</taxon>
        <taxon>Dendrobiinae</taxon>
        <taxon>Dendrobium</taxon>
    </lineage>
</organism>
<dbReference type="AlphaFoldDB" id="A0A8T3AX85"/>
<reference evidence="1" key="1">
    <citation type="journal article" date="2022" name="Front. Genet.">
        <title>Chromosome-Scale Assembly of the Dendrobium nobile Genome Provides Insights Into the Molecular Mechanism of the Biosynthesis of the Medicinal Active Ingredient of Dendrobium.</title>
        <authorList>
            <person name="Xu Q."/>
            <person name="Niu S.-C."/>
            <person name="Li K.-L."/>
            <person name="Zheng P.-J."/>
            <person name="Zhang X.-J."/>
            <person name="Jia Y."/>
            <person name="Liu Y."/>
            <person name="Niu Y.-X."/>
            <person name="Yu L.-H."/>
            <person name="Chen D.-F."/>
            <person name="Zhang G.-Q."/>
        </authorList>
    </citation>
    <scope>NUCLEOTIDE SEQUENCE</scope>
    <source>
        <tissue evidence="1">Leaf</tissue>
    </source>
</reference>
<gene>
    <name evidence="1" type="ORF">KFK09_019147</name>
</gene>
<dbReference type="OrthoDB" id="764584at2759"/>
<name>A0A8T3AX85_DENNO</name>
<evidence type="ECO:0000313" key="2">
    <source>
        <dbReference type="Proteomes" id="UP000829196"/>
    </source>
</evidence>
<dbReference type="PANTHER" id="PTHR33702">
    <property type="entry name" value="BNAA09G40010D PROTEIN"/>
    <property type="match status" value="1"/>
</dbReference>
<proteinExistence type="predicted"/>
<dbReference type="PANTHER" id="PTHR33702:SF25">
    <property type="entry name" value="OS05G0575200 PROTEIN"/>
    <property type="match status" value="1"/>
</dbReference>
<evidence type="ECO:0000313" key="1">
    <source>
        <dbReference type="EMBL" id="KAI0500929.1"/>
    </source>
</evidence>
<accession>A0A8T3AX85</accession>